<evidence type="ECO:0008006" key="14">
    <source>
        <dbReference type="Google" id="ProtNLM"/>
    </source>
</evidence>
<dbReference type="GO" id="GO:0031966">
    <property type="term" value="C:mitochondrial membrane"/>
    <property type="evidence" value="ECO:0007669"/>
    <property type="project" value="UniProtKB-SubCell"/>
</dbReference>
<dbReference type="OrthoDB" id="21292at2759"/>
<evidence type="ECO:0000256" key="2">
    <source>
        <dbReference type="ARBA" id="ARBA00006375"/>
    </source>
</evidence>
<evidence type="ECO:0000256" key="7">
    <source>
        <dbReference type="ARBA" id="ARBA00023128"/>
    </source>
</evidence>
<evidence type="ECO:0000256" key="10">
    <source>
        <dbReference type="RuleBase" id="RU000488"/>
    </source>
</evidence>
<evidence type="ECO:0000256" key="11">
    <source>
        <dbReference type="SAM" id="Phobius"/>
    </source>
</evidence>
<keyword evidence="8 9" id="KW-0472">Membrane</keyword>
<evidence type="ECO:0000256" key="9">
    <source>
        <dbReference type="PROSITE-ProRule" id="PRU00282"/>
    </source>
</evidence>
<dbReference type="InParanoid" id="A0A1Y1UDL1"/>
<keyword evidence="13" id="KW-1185">Reference proteome</keyword>
<feature type="transmembrane region" description="Helical" evidence="11">
    <location>
        <begin position="119"/>
        <end position="139"/>
    </location>
</feature>
<dbReference type="GO" id="GO:0022857">
    <property type="term" value="F:transmembrane transporter activity"/>
    <property type="evidence" value="ECO:0007669"/>
    <property type="project" value="TreeGrafter"/>
</dbReference>
<keyword evidence="6 11" id="KW-1133">Transmembrane helix</keyword>
<dbReference type="EMBL" id="NBSH01000009">
    <property type="protein sequence ID" value="ORX36069.1"/>
    <property type="molecule type" value="Genomic_DNA"/>
</dbReference>
<evidence type="ECO:0000256" key="5">
    <source>
        <dbReference type="ARBA" id="ARBA00022737"/>
    </source>
</evidence>
<dbReference type="RefSeq" id="XP_021870198.1">
    <property type="nucleotide sequence ID" value="XM_022013950.1"/>
</dbReference>
<keyword evidence="3 10" id="KW-0813">Transport</keyword>
<comment type="subcellular location">
    <subcellularLocation>
        <location evidence="1">Mitochondrion membrane</location>
        <topology evidence="1">Multi-pass membrane protein</topology>
    </subcellularLocation>
</comment>
<dbReference type="InterPro" id="IPR018108">
    <property type="entry name" value="MCP_transmembrane"/>
</dbReference>
<evidence type="ECO:0000256" key="1">
    <source>
        <dbReference type="ARBA" id="ARBA00004225"/>
    </source>
</evidence>
<dbReference type="AlphaFoldDB" id="A0A1Y1UDL1"/>
<keyword evidence="5" id="KW-0677">Repeat</keyword>
<protein>
    <recommendedName>
        <fullName evidence="14">Mitochondrial carrier domain-containing protein</fullName>
    </recommendedName>
</protein>
<dbReference type="GeneID" id="33555758"/>
<keyword evidence="7" id="KW-0496">Mitochondrion</keyword>
<dbReference type="STRING" id="4999.A0A1Y1UDL1"/>
<keyword evidence="4 9" id="KW-0812">Transmembrane</keyword>
<evidence type="ECO:0000313" key="13">
    <source>
        <dbReference type="Proteomes" id="UP000193218"/>
    </source>
</evidence>
<dbReference type="InterPro" id="IPR023395">
    <property type="entry name" value="MCP_dom_sf"/>
</dbReference>
<proteinExistence type="inferred from homology"/>
<dbReference type="InterPro" id="IPR050567">
    <property type="entry name" value="Mitochondrial_Carrier"/>
</dbReference>
<gene>
    <name evidence="12" type="ORF">BD324DRAFT_602677</name>
</gene>
<dbReference type="PANTHER" id="PTHR45624">
    <property type="entry name" value="MITOCHONDRIAL BASIC AMINO ACIDS TRANSPORTER-RELATED"/>
    <property type="match status" value="1"/>
</dbReference>
<comment type="caution">
    <text evidence="12">The sequence shown here is derived from an EMBL/GenBank/DDBJ whole genome shotgun (WGS) entry which is preliminary data.</text>
</comment>
<evidence type="ECO:0000313" key="12">
    <source>
        <dbReference type="EMBL" id="ORX36069.1"/>
    </source>
</evidence>
<sequence>MFEFIVTLIVASLMMIGLMALMVGMTMPFQGALVRLRSNYNPRAVGLEGTENRVGPTLTTLFGTLKRTKRLEGWYGLYKGAAPMTLYVTLISIFSIIFVGGSSTRGPKGTYSVPEAGGIRMALFTIVLTLISLPMTIIINRSIITPYRLPNNPRASLKILLSSYELSSPVRLYLTPGLLATTSVHSLCVTLLARTMRVTLLGISSLEDAEDVKISAWRWILFLLFQGLATGYLAPLEVVATRLSIQPNNATFTTVSATEGADGDDIPDGVTYAGTDEDVIGLRPTTDPYEGMVDCARKLIDEEGWQSLYRGWWWTMGSNVMSVFTV</sequence>
<evidence type="ECO:0000256" key="6">
    <source>
        <dbReference type="ARBA" id="ARBA00022989"/>
    </source>
</evidence>
<reference evidence="12 13" key="1">
    <citation type="submission" date="2017-03" db="EMBL/GenBank/DDBJ databases">
        <title>Widespread Adenine N6-methylation of Active Genes in Fungi.</title>
        <authorList>
            <consortium name="DOE Joint Genome Institute"/>
            <person name="Mondo S.J."/>
            <person name="Dannebaum R.O."/>
            <person name="Kuo R.C."/>
            <person name="Louie K.B."/>
            <person name="Bewick A.J."/>
            <person name="Labutti K."/>
            <person name="Haridas S."/>
            <person name="Kuo A."/>
            <person name="Salamov A."/>
            <person name="Ahrendt S.R."/>
            <person name="Lau R."/>
            <person name="Bowen B.P."/>
            <person name="Lipzen A."/>
            <person name="Sullivan W."/>
            <person name="Andreopoulos W.B."/>
            <person name="Clum A."/>
            <person name="Lindquist E."/>
            <person name="Daum C."/>
            <person name="Northen T.R."/>
            <person name="Ramamoorthy G."/>
            <person name="Schmitz R.J."/>
            <person name="Gryganskyi A."/>
            <person name="Culley D."/>
            <person name="Magnuson J."/>
            <person name="James T.Y."/>
            <person name="O'Malley M.A."/>
            <person name="Stajich J.E."/>
            <person name="Spatafora J.W."/>
            <person name="Visel A."/>
            <person name="Grigoriev I.V."/>
        </authorList>
    </citation>
    <scope>NUCLEOTIDE SEQUENCE [LARGE SCALE GENOMIC DNA]</scope>
    <source>
        <strain evidence="12 13">NRRL Y-17943</strain>
    </source>
</reference>
<organism evidence="12 13">
    <name type="scientific">Kockovaella imperatae</name>
    <dbReference type="NCBI Taxonomy" id="4999"/>
    <lineage>
        <taxon>Eukaryota</taxon>
        <taxon>Fungi</taxon>
        <taxon>Dikarya</taxon>
        <taxon>Basidiomycota</taxon>
        <taxon>Agaricomycotina</taxon>
        <taxon>Tremellomycetes</taxon>
        <taxon>Tremellales</taxon>
        <taxon>Cuniculitremaceae</taxon>
        <taxon>Kockovaella</taxon>
    </lineage>
</organism>
<dbReference type="Proteomes" id="UP000193218">
    <property type="component" value="Unassembled WGS sequence"/>
</dbReference>
<dbReference type="Pfam" id="PF00153">
    <property type="entry name" value="Mito_carr"/>
    <property type="match status" value="1"/>
</dbReference>
<feature type="transmembrane region" description="Helical" evidence="11">
    <location>
        <begin position="76"/>
        <end position="99"/>
    </location>
</feature>
<dbReference type="PROSITE" id="PS50920">
    <property type="entry name" value="SOLCAR"/>
    <property type="match status" value="2"/>
</dbReference>
<evidence type="ECO:0000256" key="4">
    <source>
        <dbReference type="ARBA" id="ARBA00022692"/>
    </source>
</evidence>
<accession>A0A1Y1UDL1</accession>
<feature type="transmembrane region" description="Helical" evidence="11">
    <location>
        <begin position="6"/>
        <end position="29"/>
    </location>
</feature>
<evidence type="ECO:0000256" key="8">
    <source>
        <dbReference type="ARBA" id="ARBA00023136"/>
    </source>
</evidence>
<evidence type="ECO:0000256" key="3">
    <source>
        <dbReference type="ARBA" id="ARBA00022448"/>
    </source>
</evidence>
<name>A0A1Y1UDL1_9TREE</name>
<feature type="repeat" description="Solcar" evidence="9">
    <location>
        <begin position="11"/>
        <end position="105"/>
    </location>
</feature>
<feature type="repeat" description="Solcar" evidence="9">
    <location>
        <begin position="218"/>
        <end position="326"/>
    </location>
</feature>
<dbReference type="SUPFAM" id="SSF103506">
    <property type="entry name" value="Mitochondrial carrier"/>
    <property type="match status" value="1"/>
</dbReference>
<dbReference type="Gene3D" id="1.50.40.10">
    <property type="entry name" value="Mitochondrial carrier domain"/>
    <property type="match status" value="1"/>
</dbReference>
<comment type="similarity">
    <text evidence="2 10">Belongs to the mitochondrial carrier (TC 2.A.29) family.</text>
</comment>